<dbReference type="eggNOG" id="COG3265">
    <property type="taxonomic scope" value="Bacteria"/>
</dbReference>
<protein>
    <recommendedName>
        <fullName evidence="3 9">Gluconokinase</fullName>
        <ecNumber evidence="3 9">2.7.1.12</ecNumber>
    </recommendedName>
</protein>
<dbReference type="AlphaFoldDB" id="Q21ZV2"/>
<dbReference type="HOGENOM" id="CLU_077168_3_0_4"/>
<organism evidence="10 11">
    <name type="scientific">Albidiferax ferrireducens (strain ATCC BAA-621 / DSM 15236 / T118)</name>
    <name type="common">Rhodoferax ferrireducens</name>
    <dbReference type="NCBI Taxonomy" id="338969"/>
    <lineage>
        <taxon>Bacteria</taxon>
        <taxon>Pseudomonadati</taxon>
        <taxon>Pseudomonadota</taxon>
        <taxon>Betaproteobacteria</taxon>
        <taxon>Burkholderiales</taxon>
        <taxon>Comamonadaceae</taxon>
        <taxon>Rhodoferax</taxon>
    </lineage>
</organism>
<dbReference type="RefSeq" id="WP_011463274.1">
    <property type="nucleotide sequence ID" value="NC_007908.1"/>
</dbReference>
<evidence type="ECO:0000256" key="9">
    <source>
        <dbReference type="RuleBase" id="RU363066"/>
    </source>
</evidence>
<comment type="pathway">
    <text evidence="1">Carbohydrate acid metabolism.</text>
</comment>
<evidence type="ECO:0000313" key="11">
    <source>
        <dbReference type="Proteomes" id="UP000008332"/>
    </source>
</evidence>
<accession>Q21ZV2</accession>
<comment type="catalytic activity">
    <reaction evidence="8 9">
        <text>D-gluconate + ATP = 6-phospho-D-gluconate + ADP + H(+)</text>
        <dbReference type="Rhea" id="RHEA:19433"/>
        <dbReference type="ChEBI" id="CHEBI:15378"/>
        <dbReference type="ChEBI" id="CHEBI:18391"/>
        <dbReference type="ChEBI" id="CHEBI:30616"/>
        <dbReference type="ChEBI" id="CHEBI:58759"/>
        <dbReference type="ChEBI" id="CHEBI:456216"/>
        <dbReference type="EC" id="2.7.1.12"/>
    </reaction>
</comment>
<dbReference type="EC" id="2.7.1.12" evidence="3 9"/>
<dbReference type="GO" id="GO:0046316">
    <property type="term" value="F:gluconokinase activity"/>
    <property type="evidence" value="ECO:0007669"/>
    <property type="project" value="UniProtKB-EC"/>
</dbReference>
<evidence type="ECO:0000256" key="7">
    <source>
        <dbReference type="ARBA" id="ARBA00022840"/>
    </source>
</evidence>
<proteinExistence type="inferred from homology"/>
<keyword evidence="11" id="KW-1185">Reference proteome</keyword>
<evidence type="ECO:0000256" key="1">
    <source>
        <dbReference type="ARBA" id="ARBA00004761"/>
    </source>
</evidence>
<dbReference type="Gene3D" id="3.40.50.300">
    <property type="entry name" value="P-loop containing nucleotide triphosphate hydrolases"/>
    <property type="match status" value="1"/>
</dbReference>
<dbReference type="PANTHER" id="PTHR43442">
    <property type="entry name" value="GLUCONOKINASE-RELATED"/>
    <property type="match status" value="1"/>
</dbReference>
<dbReference type="NCBIfam" id="TIGR01313">
    <property type="entry name" value="therm_gnt_kin"/>
    <property type="match status" value="1"/>
</dbReference>
<dbReference type="InterPro" id="IPR027417">
    <property type="entry name" value="P-loop_NTPase"/>
</dbReference>
<dbReference type="PANTHER" id="PTHR43442:SF3">
    <property type="entry name" value="GLUCONOKINASE-RELATED"/>
    <property type="match status" value="1"/>
</dbReference>
<dbReference type="InterPro" id="IPR006001">
    <property type="entry name" value="Therm_gnt_kin"/>
</dbReference>
<sequence length="189" mass="20448">MIQAQISVPSPSSDHPREGLSLIVMGVAGCGKSTLARHLADALKLTFIEGDQFHPPENIQKMSQGIALNDADREGWLDRLGLELLSHPGGAVLACSALKRAYRARLRQAIQRLSFVHLSVTQELANARVQARFGGHPFPSSLVASQFAALEDPRGEERVLQLDGALAPSVLCAKAIEWIDAQRCHSNAK</sequence>
<dbReference type="CDD" id="cd02021">
    <property type="entry name" value="GntK"/>
    <property type="match status" value="1"/>
</dbReference>
<dbReference type="GO" id="GO:0005737">
    <property type="term" value="C:cytoplasm"/>
    <property type="evidence" value="ECO:0007669"/>
    <property type="project" value="TreeGrafter"/>
</dbReference>
<dbReference type="OrthoDB" id="9795716at2"/>
<gene>
    <name evidence="10" type="ordered locus">Rfer_0956</name>
</gene>
<evidence type="ECO:0000256" key="8">
    <source>
        <dbReference type="ARBA" id="ARBA00048090"/>
    </source>
</evidence>
<dbReference type="KEGG" id="rfr:Rfer_0956"/>
<keyword evidence="6 9" id="KW-0418">Kinase</keyword>
<evidence type="ECO:0000256" key="3">
    <source>
        <dbReference type="ARBA" id="ARBA00012054"/>
    </source>
</evidence>
<keyword evidence="4 9" id="KW-0808">Transferase</keyword>
<dbReference type="Pfam" id="PF13671">
    <property type="entry name" value="AAA_33"/>
    <property type="match status" value="1"/>
</dbReference>
<evidence type="ECO:0000256" key="2">
    <source>
        <dbReference type="ARBA" id="ARBA00008420"/>
    </source>
</evidence>
<dbReference type="GO" id="GO:0005975">
    <property type="term" value="P:carbohydrate metabolic process"/>
    <property type="evidence" value="ECO:0007669"/>
    <property type="project" value="InterPro"/>
</dbReference>
<keyword evidence="5 9" id="KW-0547">Nucleotide-binding</keyword>
<dbReference type="Proteomes" id="UP000008332">
    <property type="component" value="Chromosome"/>
</dbReference>
<dbReference type="EMBL" id="CP000267">
    <property type="protein sequence ID" value="ABD68701.1"/>
    <property type="molecule type" value="Genomic_DNA"/>
</dbReference>
<evidence type="ECO:0000256" key="4">
    <source>
        <dbReference type="ARBA" id="ARBA00022679"/>
    </source>
</evidence>
<name>Q21ZV2_ALBFT</name>
<dbReference type="SUPFAM" id="SSF52540">
    <property type="entry name" value="P-loop containing nucleoside triphosphate hydrolases"/>
    <property type="match status" value="1"/>
</dbReference>
<evidence type="ECO:0000313" key="10">
    <source>
        <dbReference type="EMBL" id="ABD68701.1"/>
    </source>
</evidence>
<reference evidence="11" key="1">
    <citation type="submission" date="2006-02" db="EMBL/GenBank/DDBJ databases">
        <title>Complete sequence of chromosome of Rhodoferax ferrireducens DSM 15236.</title>
        <authorList>
            <person name="Copeland A."/>
            <person name="Lucas S."/>
            <person name="Lapidus A."/>
            <person name="Barry K."/>
            <person name="Detter J.C."/>
            <person name="Glavina del Rio T."/>
            <person name="Hammon N."/>
            <person name="Israni S."/>
            <person name="Pitluck S."/>
            <person name="Brettin T."/>
            <person name="Bruce D."/>
            <person name="Han C."/>
            <person name="Tapia R."/>
            <person name="Gilna P."/>
            <person name="Kiss H."/>
            <person name="Schmutz J."/>
            <person name="Larimer F."/>
            <person name="Land M."/>
            <person name="Kyrpides N."/>
            <person name="Ivanova N."/>
            <person name="Richardson P."/>
        </authorList>
    </citation>
    <scope>NUCLEOTIDE SEQUENCE [LARGE SCALE GENOMIC DNA]</scope>
    <source>
        <strain evidence="11">ATCC BAA-621 / DSM 15236 / T118</strain>
    </source>
</reference>
<dbReference type="GO" id="GO:0005524">
    <property type="term" value="F:ATP binding"/>
    <property type="evidence" value="ECO:0007669"/>
    <property type="project" value="UniProtKB-KW"/>
</dbReference>
<comment type="similarity">
    <text evidence="2 9">Belongs to the gluconokinase GntK/GntV family.</text>
</comment>
<dbReference type="STRING" id="338969.Rfer_0956"/>
<evidence type="ECO:0000256" key="6">
    <source>
        <dbReference type="ARBA" id="ARBA00022777"/>
    </source>
</evidence>
<keyword evidence="7 9" id="KW-0067">ATP-binding</keyword>
<evidence type="ECO:0000256" key="5">
    <source>
        <dbReference type="ARBA" id="ARBA00022741"/>
    </source>
</evidence>